<dbReference type="PATRIC" id="fig|1333865.3.peg.1660"/>
<accession>S9SPM4</accession>
<sequence length="149" mass="16554">MDIKNLKDYTLNKSKTIGNSILDTGRNCLKRVKEQPEIIVKPVVAVVTVVVGVVGVVALANVAQSNYECKNNLKDEGENQSLSDSIFNEMTSEDETKTINYPDDRKSPIVHTYHLNGQAYARGGTAQDKEQYRSENPSDFGLELFDINS</sequence>
<protein>
    <submittedName>
        <fullName evidence="2">Uncharacterized protein</fullName>
    </submittedName>
</protein>
<evidence type="ECO:0000256" key="1">
    <source>
        <dbReference type="SAM" id="Phobius"/>
    </source>
</evidence>
<proteinExistence type="predicted"/>
<keyword evidence="1" id="KW-0812">Transmembrane</keyword>
<reference evidence="2 3" key="1">
    <citation type="journal article" date="2014" name="J. Clin. Microbiol.">
        <title>Characterization of Streptococcus tigurinus Small-Colony Variants Causing Prosthetic Joint Infection by Comparative Whole-Genome Analyses.</title>
        <authorList>
            <person name="Zbinden A."/>
            <person name="Quiblier C."/>
            <person name="Hernandez D."/>
            <person name="Herzog K."/>
            <person name="Bodler P."/>
            <person name="Senn M.M."/>
            <person name="Gizard Y."/>
            <person name="Schrenzel J."/>
            <person name="Francois P."/>
        </authorList>
    </citation>
    <scope>NUCLEOTIDE SEQUENCE [LARGE SCALE GENOMIC DNA]</scope>
    <source>
        <strain evidence="2 3">2426</strain>
    </source>
</reference>
<organism evidence="2 3">
    <name type="scientific">Streptococcus oralis subsp. tigurinus 2426</name>
    <dbReference type="NCBI Taxonomy" id="1333865"/>
    <lineage>
        <taxon>Bacteria</taxon>
        <taxon>Bacillati</taxon>
        <taxon>Bacillota</taxon>
        <taxon>Bacilli</taxon>
        <taxon>Lactobacillales</taxon>
        <taxon>Streptococcaceae</taxon>
        <taxon>Streptococcus</taxon>
    </lineage>
</organism>
<keyword evidence="1" id="KW-0472">Membrane</keyword>
<feature type="transmembrane region" description="Helical" evidence="1">
    <location>
        <begin position="39"/>
        <end position="60"/>
    </location>
</feature>
<dbReference type="RefSeq" id="WP_007522707.1">
    <property type="nucleotide sequence ID" value="NZ_ASXA01000007.1"/>
</dbReference>
<dbReference type="AlphaFoldDB" id="S9SPM4"/>
<name>S9SPM4_STROR</name>
<gene>
    <name evidence="2" type="ORF">L698_08455</name>
</gene>
<dbReference type="EMBL" id="ASXA01000007">
    <property type="protein sequence ID" value="EPX88384.1"/>
    <property type="molecule type" value="Genomic_DNA"/>
</dbReference>
<evidence type="ECO:0000313" key="3">
    <source>
        <dbReference type="Proteomes" id="UP000015340"/>
    </source>
</evidence>
<comment type="caution">
    <text evidence="2">The sequence shown here is derived from an EMBL/GenBank/DDBJ whole genome shotgun (WGS) entry which is preliminary data.</text>
</comment>
<evidence type="ECO:0000313" key="2">
    <source>
        <dbReference type="EMBL" id="EPX88384.1"/>
    </source>
</evidence>
<keyword evidence="1" id="KW-1133">Transmembrane helix</keyword>
<dbReference type="Proteomes" id="UP000015340">
    <property type="component" value="Unassembled WGS sequence"/>
</dbReference>